<evidence type="ECO:0000313" key="3">
    <source>
        <dbReference type="Proteomes" id="UP001066276"/>
    </source>
</evidence>
<dbReference type="Proteomes" id="UP001066276">
    <property type="component" value="Chromosome 3_1"/>
</dbReference>
<sequence length="143" mass="15957">MISPLDVPKRIQNQSCVFEIKSPHPRLRGLSVLVLNAEERLPVSACRAAPETGACRNARTRCHGAPTRPGRSHRRRPASPLDAERRDRFLPGCMSQLKMQPLVFQPDLSITRLCKHITSPAVGTRYVTLLELEAPAEISLIMK</sequence>
<protein>
    <submittedName>
        <fullName evidence="2">Uncharacterized protein</fullName>
    </submittedName>
</protein>
<name>A0AAV7UJK0_PLEWA</name>
<keyword evidence="3" id="KW-1185">Reference proteome</keyword>
<reference evidence="2" key="1">
    <citation type="journal article" date="2022" name="bioRxiv">
        <title>Sequencing and chromosome-scale assembly of the giantPleurodeles waltlgenome.</title>
        <authorList>
            <person name="Brown T."/>
            <person name="Elewa A."/>
            <person name="Iarovenko S."/>
            <person name="Subramanian E."/>
            <person name="Araus A.J."/>
            <person name="Petzold A."/>
            <person name="Susuki M."/>
            <person name="Suzuki K.-i.T."/>
            <person name="Hayashi T."/>
            <person name="Toyoda A."/>
            <person name="Oliveira C."/>
            <person name="Osipova E."/>
            <person name="Leigh N.D."/>
            <person name="Simon A."/>
            <person name="Yun M.H."/>
        </authorList>
    </citation>
    <scope>NUCLEOTIDE SEQUENCE</scope>
    <source>
        <strain evidence="2">20211129_DDA</strain>
        <tissue evidence="2">Liver</tissue>
    </source>
</reference>
<dbReference type="EMBL" id="JANPWB010000005">
    <property type="protein sequence ID" value="KAJ1188561.1"/>
    <property type="molecule type" value="Genomic_DNA"/>
</dbReference>
<gene>
    <name evidence="2" type="ORF">NDU88_005322</name>
</gene>
<evidence type="ECO:0000313" key="2">
    <source>
        <dbReference type="EMBL" id="KAJ1188561.1"/>
    </source>
</evidence>
<accession>A0AAV7UJK0</accession>
<organism evidence="2 3">
    <name type="scientific">Pleurodeles waltl</name>
    <name type="common">Iberian ribbed newt</name>
    <dbReference type="NCBI Taxonomy" id="8319"/>
    <lineage>
        <taxon>Eukaryota</taxon>
        <taxon>Metazoa</taxon>
        <taxon>Chordata</taxon>
        <taxon>Craniata</taxon>
        <taxon>Vertebrata</taxon>
        <taxon>Euteleostomi</taxon>
        <taxon>Amphibia</taxon>
        <taxon>Batrachia</taxon>
        <taxon>Caudata</taxon>
        <taxon>Salamandroidea</taxon>
        <taxon>Salamandridae</taxon>
        <taxon>Pleurodelinae</taxon>
        <taxon>Pleurodeles</taxon>
    </lineage>
</organism>
<comment type="caution">
    <text evidence="2">The sequence shown here is derived from an EMBL/GenBank/DDBJ whole genome shotgun (WGS) entry which is preliminary data.</text>
</comment>
<dbReference type="AlphaFoldDB" id="A0AAV7UJK0"/>
<proteinExistence type="predicted"/>
<evidence type="ECO:0000256" key="1">
    <source>
        <dbReference type="SAM" id="MobiDB-lite"/>
    </source>
</evidence>
<feature type="region of interest" description="Disordered" evidence="1">
    <location>
        <begin position="60"/>
        <end position="85"/>
    </location>
</feature>